<comment type="caution">
    <text evidence="1">The sequence shown here is derived from an EMBL/GenBank/DDBJ whole genome shotgun (WGS) entry which is preliminary data.</text>
</comment>
<accession>A0ACC0Q6S4</accession>
<proteinExistence type="predicted"/>
<name>A0ACC0Q6S4_RHOML</name>
<evidence type="ECO:0000313" key="1">
    <source>
        <dbReference type="EMBL" id="KAI8572927.1"/>
    </source>
</evidence>
<organism evidence="1 2">
    <name type="scientific">Rhododendron molle</name>
    <name type="common">Chinese azalea</name>
    <name type="synonym">Azalea mollis</name>
    <dbReference type="NCBI Taxonomy" id="49168"/>
    <lineage>
        <taxon>Eukaryota</taxon>
        <taxon>Viridiplantae</taxon>
        <taxon>Streptophyta</taxon>
        <taxon>Embryophyta</taxon>
        <taxon>Tracheophyta</taxon>
        <taxon>Spermatophyta</taxon>
        <taxon>Magnoliopsida</taxon>
        <taxon>eudicotyledons</taxon>
        <taxon>Gunneridae</taxon>
        <taxon>Pentapetalae</taxon>
        <taxon>asterids</taxon>
        <taxon>Ericales</taxon>
        <taxon>Ericaceae</taxon>
        <taxon>Ericoideae</taxon>
        <taxon>Rhodoreae</taxon>
        <taxon>Rhododendron</taxon>
    </lineage>
</organism>
<reference evidence="1" key="1">
    <citation type="submission" date="2022-02" db="EMBL/GenBank/DDBJ databases">
        <title>Plant Genome Project.</title>
        <authorList>
            <person name="Zhang R.-G."/>
        </authorList>
    </citation>
    <scope>NUCLEOTIDE SEQUENCE</scope>
    <source>
        <strain evidence="1">AT1</strain>
    </source>
</reference>
<sequence>MCDGKLFEKEPAQALDFFDRLAAILQFRVFVKHCQESNSNAMEEGIEPHSFVENVSLDCDSFSESARSDEFIDEVEVESSPLMDPPLSDDPGEKCLTAKVVSSDLPYLDPSPEELLLAHEMNMFDSSGIYYEDPLAKPLAAKEMDAEVDYLYFLLAKQDASKPIFEELEPMEATIVPSNSPCHDLHTAKDMDSEVNSLHSLLDKQDACEPNLEKLPILKLIDFLGVDDFLVASHPYIVDFVNNLKVDLVWAMHLVELRFLKRIQRLLYSKYLFLWHGRIQFLKQSVEWSAMFILLALVGMLNVRSPRLAACT</sequence>
<dbReference type="EMBL" id="CM046388">
    <property type="protein sequence ID" value="KAI8572927.1"/>
    <property type="molecule type" value="Genomic_DNA"/>
</dbReference>
<gene>
    <name evidence="1" type="ORF">RHMOL_Rhmol01G0238900</name>
</gene>
<dbReference type="Proteomes" id="UP001062846">
    <property type="component" value="Chromosome 1"/>
</dbReference>
<keyword evidence="2" id="KW-1185">Reference proteome</keyword>
<protein>
    <submittedName>
        <fullName evidence="1">Uncharacterized protein</fullName>
    </submittedName>
</protein>
<evidence type="ECO:0000313" key="2">
    <source>
        <dbReference type="Proteomes" id="UP001062846"/>
    </source>
</evidence>